<comment type="caution">
    <text evidence="1">The sequence shown here is derived from an EMBL/GenBank/DDBJ whole genome shotgun (WGS) entry which is preliminary data.</text>
</comment>
<dbReference type="Proteomes" id="UP000321822">
    <property type="component" value="Unassembled WGS sequence"/>
</dbReference>
<dbReference type="OrthoDB" id="6228391at2"/>
<reference evidence="1 2" key="1">
    <citation type="submission" date="2019-07" db="EMBL/GenBank/DDBJ databases">
        <title>Genomes of sea-ice associated Colwellia species.</title>
        <authorList>
            <person name="Bowman J.P."/>
        </authorList>
    </citation>
    <scope>NUCLEOTIDE SEQUENCE [LARGE SCALE GENOMIC DNA]</scope>
    <source>
        <strain evidence="1 2">ACAM 459</strain>
    </source>
</reference>
<gene>
    <name evidence="1" type="ORF">ESZ36_15290</name>
</gene>
<sequence length="60" mass="6948">MSVSYIPVPHEEARFRNPERIRIKAHFFVKGYSGEYALLRLPQRAGLETLYAVLLISTIE</sequence>
<evidence type="ECO:0000313" key="1">
    <source>
        <dbReference type="EMBL" id="TWX66239.1"/>
    </source>
</evidence>
<accession>A0A5C6QBM3</accession>
<dbReference type="EMBL" id="VOLT01000008">
    <property type="protein sequence ID" value="TWX66239.1"/>
    <property type="molecule type" value="Genomic_DNA"/>
</dbReference>
<dbReference type="AlphaFoldDB" id="A0A5C6QBM3"/>
<name>A0A5C6QBM3_9GAMM</name>
<proteinExistence type="predicted"/>
<organism evidence="1 2">
    <name type="scientific">Colwellia demingiae</name>
    <dbReference type="NCBI Taxonomy" id="89401"/>
    <lineage>
        <taxon>Bacteria</taxon>
        <taxon>Pseudomonadati</taxon>
        <taxon>Pseudomonadota</taxon>
        <taxon>Gammaproteobacteria</taxon>
        <taxon>Alteromonadales</taxon>
        <taxon>Colwelliaceae</taxon>
        <taxon>Colwellia</taxon>
    </lineage>
</organism>
<protein>
    <submittedName>
        <fullName evidence="1">Uncharacterized protein</fullName>
    </submittedName>
</protein>
<keyword evidence="2" id="KW-1185">Reference proteome</keyword>
<evidence type="ECO:0000313" key="2">
    <source>
        <dbReference type="Proteomes" id="UP000321822"/>
    </source>
</evidence>